<comment type="cofactor">
    <cofactor evidence="2 11">
        <name>Mg(2+)</name>
        <dbReference type="ChEBI" id="CHEBI:18420"/>
    </cofactor>
</comment>
<comment type="catalytic activity">
    <reaction evidence="1 11">
        <text>2-phosphoglycolate + H2O = glycolate + phosphate</text>
        <dbReference type="Rhea" id="RHEA:14369"/>
        <dbReference type="ChEBI" id="CHEBI:15377"/>
        <dbReference type="ChEBI" id="CHEBI:29805"/>
        <dbReference type="ChEBI" id="CHEBI:43474"/>
        <dbReference type="ChEBI" id="CHEBI:58033"/>
        <dbReference type="EC" id="3.1.3.18"/>
    </reaction>
</comment>
<dbReference type="STRING" id="71657.SAMN02982996_02996"/>
<feature type="binding site" evidence="11">
    <location>
        <position position="175"/>
    </location>
    <ligand>
        <name>Mg(2+)</name>
        <dbReference type="ChEBI" id="CHEBI:18420"/>
    </ligand>
</feature>
<dbReference type="GO" id="GO:0005829">
    <property type="term" value="C:cytosol"/>
    <property type="evidence" value="ECO:0007669"/>
    <property type="project" value="TreeGrafter"/>
</dbReference>
<gene>
    <name evidence="12" type="ORF">SAMN02982996_02996</name>
</gene>
<keyword evidence="13" id="KW-1185">Reference proteome</keyword>
<dbReference type="InterPro" id="IPR037512">
    <property type="entry name" value="PGPase_prok"/>
</dbReference>
<dbReference type="eggNOG" id="COG0546">
    <property type="taxonomic scope" value="Bacteria"/>
</dbReference>
<feature type="binding site" evidence="11">
    <location>
        <position position="15"/>
    </location>
    <ligand>
        <name>Mg(2+)</name>
        <dbReference type="ChEBI" id="CHEBI:18420"/>
    </ligand>
</feature>
<dbReference type="Gene3D" id="1.10.150.240">
    <property type="entry name" value="Putative phosphatase, domain 2"/>
    <property type="match status" value="1"/>
</dbReference>
<dbReference type="GO" id="GO:0005975">
    <property type="term" value="P:carbohydrate metabolic process"/>
    <property type="evidence" value="ECO:0007669"/>
    <property type="project" value="InterPro"/>
</dbReference>
<dbReference type="PANTHER" id="PTHR43434:SF1">
    <property type="entry name" value="PHOSPHOGLYCOLATE PHOSPHATASE"/>
    <property type="match status" value="1"/>
</dbReference>
<dbReference type="InterPro" id="IPR036412">
    <property type="entry name" value="HAD-like_sf"/>
</dbReference>
<dbReference type="HAMAP" id="MF_00495">
    <property type="entry name" value="GPH_hydrolase_bact"/>
    <property type="match status" value="1"/>
</dbReference>
<dbReference type="InterPro" id="IPR006439">
    <property type="entry name" value="HAD-SF_hydro_IA"/>
</dbReference>
<comment type="similarity">
    <text evidence="4 11">Belongs to the HAD-like hydrolase superfamily. CbbY/CbbZ/Gph/YieH family.</text>
</comment>
<protein>
    <recommendedName>
        <fullName evidence="5 11">Phosphoglycolate phosphatase</fullName>
        <shortName evidence="11">PGP</shortName>
        <shortName evidence="11">PGPase</shortName>
        <ecNumber evidence="5 11">3.1.3.18</ecNumber>
    </recommendedName>
</protein>
<dbReference type="GO" id="GO:0046295">
    <property type="term" value="P:glycolate biosynthetic process"/>
    <property type="evidence" value="ECO:0007669"/>
    <property type="project" value="UniProtKB-UniRule"/>
</dbReference>
<dbReference type="SFLD" id="SFLDG01135">
    <property type="entry name" value="C1.5.6:_HAD__Beta-PGM__Phospha"/>
    <property type="match status" value="1"/>
</dbReference>
<dbReference type="GO" id="GO:0008967">
    <property type="term" value="F:phosphoglycolate phosphatase activity"/>
    <property type="evidence" value="ECO:0007669"/>
    <property type="project" value="UniProtKB-UniRule"/>
</dbReference>
<accession>A0A1H4FBB5</accession>
<evidence type="ECO:0000256" key="4">
    <source>
        <dbReference type="ARBA" id="ARBA00006171"/>
    </source>
</evidence>
<evidence type="ECO:0000256" key="5">
    <source>
        <dbReference type="ARBA" id="ARBA00013078"/>
    </source>
</evidence>
<feature type="binding site" evidence="11">
    <location>
        <position position="13"/>
    </location>
    <ligand>
        <name>Mg(2+)</name>
        <dbReference type="ChEBI" id="CHEBI:18420"/>
    </ligand>
</feature>
<dbReference type="GO" id="GO:0006281">
    <property type="term" value="P:DNA repair"/>
    <property type="evidence" value="ECO:0007669"/>
    <property type="project" value="TreeGrafter"/>
</dbReference>
<dbReference type="PRINTS" id="PR00413">
    <property type="entry name" value="HADHALOGNASE"/>
</dbReference>
<dbReference type="InterPro" id="IPR050155">
    <property type="entry name" value="HAD-like_hydrolase_sf"/>
</dbReference>
<organism evidence="12 13">
    <name type="scientific">Lonsdalea quercina</name>
    <dbReference type="NCBI Taxonomy" id="71657"/>
    <lineage>
        <taxon>Bacteria</taxon>
        <taxon>Pseudomonadati</taxon>
        <taxon>Pseudomonadota</taxon>
        <taxon>Gammaproteobacteria</taxon>
        <taxon>Enterobacterales</taxon>
        <taxon>Pectobacteriaceae</taxon>
        <taxon>Lonsdalea</taxon>
    </lineage>
</organism>
<comment type="pathway">
    <text evidence="3 11">Organic acid metabolism; glycolate biosynthesis; glycolate from 2-phosphoglycolate: step 1/1.</text>
</comment>
<sequence>MDELIAVRGLAFDLDGTLVNSAPGLSQALDIAMRSQGLPEPGEALLATWIGNGADKVVERALRWADIEPSPERMQSVRKQFDIAYAQTVDAGSQLYPEVKDTLHALAARNVPMALVTNKPTPFVAPLLRSLGIDAYFTLVLGGDDVPSKKPHPAPLYLVLGKLGLRANELLFVGDSRNDIQAAQAAGCPSVGMTYGYNYGEAIALSHPNVVLDRFADLLSLVGPSISDNQEVLA</sequence>
<dbReference type="NCBIfam" id="TIGR01449">
    <property type="entry name" value="PGP_bact"/>
    <property type="match status" value="1"/>
</dbReference>
<dbReference type="GeneID" id="97765839"/>
<dbReference type="NCBIfam" id="TIGR01509">
    <property type="entry name" value="HAD-SF-IA-v3"/>
    <property type="match status" value="1"/>
</dbReference>
<dbReference type="SFLD" id="SFLDS00003">
    <property type="entry name" value="Haloacid_Dehalogenase"/>
    <property type="match status" value="1"/>
</dbReference>
<comment type="function">
    <text evidence="11">Specifically catalyzes the dephosphorylation of 2-phosphoglycolate. Is involved in the dissimilation of the intracellular 2-phosphoglycolate formed during the DNA repair of 3'-phosphoglycolate ends, a major class of DNA lesions induced by oxidative stress.</text>
</comment>
<evidence type="ECO:0000256" key="3">
    <source>
        <dbReference type="ARBA" id="ARBA00004818"/>
    </source>
</evidence>
<dbReference type="EC" id="3.1.3.18" evidence="5 11"/>
<dbReference type="EMBL" id="FNQS01000012">
    <property type="protein sequence ID" value="SEA94594.1"/>
    <property type="molecule type" value="Genomic_DNA"/>
</dbReference>
<dbReference type="NCBIfam" id="NF009695">
    <property type="entry name" value="PRK13222.1-2"/>
    <property type="match status" value="1"/>
</dbReference>
<dbReference type="RefSeq" id="WP_074729249.1">
    <property type="nucleotide sequence ID" value="NZ_FNQS01000012.1"/>
</dbReference>
<dbReference type="Proteomes" id="UP000187280">
    <property type="component" value="Unassembled WGS sequence"/>
</dbReference>
<dbReference type="FunFam" id="3.40.50.1000:FF:000022">
    <property type="entry name" value="Phosphoglycolate phosphatase"/>
    <property type="match status" value="1"/>
</dbReference>
<dbReference type="UniPathway" id="UPA00865">
    <property type="reaction ID" value="UER00834"/>
</dbReference>
<evidence type="ECO:0000256" key="1">
    <source>
        <dbReference type="ARBA" id="ARBA00000830"/>
    </source>
</evidence>
<dbReference type="NCBIfam" id="NF009697">
    <property type="entry name" value="PRK13222.1-4"/>
    <property type="match status" value="1"/>
</dbReference>
<dbReference type="NCBIfam" id="TIGR01549">
    <property type="entry name" value="HAD-SF-IA-v1"/>
    <property type="match status" value="1"/>
</dbReference>
<feature type="active site" description="Nucleophile" evidence="11">
    <location>
        <position position="13"/>
    </location>
</feature>
<dbReference type="CDD" id="cd16417">
    <property type="entry name" value="HAD_PGPase"/>
    <property type="match status" value="1"/>
</dbReference>
<keyword evidence="8 11" id="KW-0460">Magnesium</keyword>
<dbReference type="SFLD" id="SFLDG01129">
    <property type="entry name" value="C1.5:_HAD__Beta-PGM__Phosphata"/>
    <property type="match status" value="1"/>
</dbReference>
<keyword evidence="6 11" id="KW-0479">Metal-binding</keyword>
<dbReference type="AlphaFoldDB" id="A0A1H4FBB5"/>
<dbReference type="Gene3D" id="3.40.50.1000">
    <property type="entry name" value="HAD superfamily/HAD-like"/>
    <property type="match status" value="1"/>
</dbReference>
<comment type="subunit">
    <text evidence="11">Monomer.</text>
</comment>
<evidence type="ECO:0000313" key="13">
    <source>
        <dbReference type="Proteomes" id="UP000187280"/>
    </source>
</evidence>
<evidence type="ECO:0000256" key="10">
    <source>
        <dbReference type="ARBA" id="ARBA00023277"/>
    </source>
</evidence>
<keyword evidence="7 11" id="KW-0378">Hydrolase</keyword>
<dbReference type="SUPFAM" id="SSF56784">
    <property type="entry name" value="HAD-like"/>
    <property type="match status" value="1"/>
</dbReference>
<evidence type="ECO:0000313" key="12">
    <source>
        <dbReference type="EMBL" id="SEA94594.1"/>
    </source>
</evidence>
<keyword evidence="10 11" id="KW-0119">Carbohydrate metabolism</keyword>
<name>A0A1H4FBB5_9GAMM</name>
<evidence type="ECO:0000256" key="6">
    <source>
        <dbReference type="ARBA" id="ARBA00022723"/>
    </source>
</evidence>
<proteinExistence type="inferred from homology"/>
<evidence type="ECO:0000256" key="7">
    <source>
        <dbReference type="ARBA" id="ARBA00022801"/>
    </source>
</evidence>
<evidence type="ECO:0000256" key="2">
    <source>
        <dbReference type="ARBA" id="ARBA00001946"/>
    </source>
</evidence>
<keyword evidence="9 11" id="KW-0868">Chloride</keyword>
<comment type="cofactor">
    <cofactor evidence="11">
        <name>chloride</name>
        <dbReference type="ChEBI" id="CHEBI:17996"/>
    </cofactor>
</comment>
<reference evidence="12 13" key="1">
    <citation type="submission" date="2016-10" db="EMBL/GenBank/DDBJ databases">
        <authorList>
            <person name="de Groot N.N."/>
        </authorList>
    </citation>
    <scope>NUCLEOTIDE SEQUENCE [LARGE SCALE GENOMIC DNA]</scope>
    <source>
        <strain evidence="12 13">ATCC 29281</strain>
    </source>
</reference>
<dbReference type="Pfam" id="PF13419">
    <property type="entry name" value="HAD_2"/>
    <property type="match status" value="1"/>
</dbReference>
<evidence type="ECO:0000256" key="9">
    <source>
        <dbReference type="ARBA" id="ARBA00023214"/>
    </source>
</evidence>
<dbReference type="PANTHER" id="PTHR43434">
    <property type="entry name" value="PHOSPHOGLYCOLATE PHOSPHATASE"/>
    <property type="match status" value="1"/>
</dbReference>
<dbReference type="InterPro" id="IPR023198">
    <property type="entry name" value="PGP-like_dom2"/>
</dbReference>
<dbReference type="InterPro" id="IPR041492">
    <property type="entry name" value="HAD_2"/>
</dbReference>
<evidence type="ECO:0000256" key="8">
    <source>
        <dbReference type="ARBA" id="ARBA00022842"/>
    </source>
</evidence>
<evidence type="ECO:0000256" key="11">
    <source>
        <dbReference type="HAMAP-Rule" id="MF_00495"/>
    </source>
</evidence>
<dbReference type="GO" id="GO:0046872">
    <property type="term" value="F:metal ion binding"/>
    <property type="evidence" value="ECO:0007669"/>
    <property type="project" value="UniProtKB-KW"/>
</dbReference>
<dbReference type="InterPro" id="IPR023214">
    <property type="entry name" value="HAD_sf"/>
</dbReference>